<sequence length="373" mass="41283">MKKFLPILVVVAVIGFGGGLLAGGADSSVLVGNLDPDQLIKDLVLVSLALLVSFFLQIIIHELGHLVMGFFSGYRFVSFRIMNLLIAKNDQGKLQVTQYAVAGTGGQCLMAPPAYREAGFPYRRYLWGGVLANAVASFLVWLMLGSRSLFGLAFVFVGILMVVTNGLPMQYNDARTIQLAGQSSNNQRILYNGLAINQLSAKGVTYTEMPDELFALVPPVPQYTYLNTQQELMRVNRLMDEGRLEAAWDLLEDLWSKKDQIAFPHYQGAIAGELMGLLCLLAPTDPRIATLWQTPRLQQLLQQPLMGTFRLKALHAKVVEKDDIKAIQLLQEGLTKKDKMPTFGEAKLEEKLLRHLLTCWQASGELVTPGDSE</sequence>
<reference evidence="2 3" key="2">
    <citation type="submission" date="2024-02" db="EMBL/GenBank/DDBJ databases">
        <title>The Genome Sequence of Enterococcus diestrammenae JM9A.</title>
        <authorList>
            <person name="Earl A."/>
            <person name="Manson A."/>
            <person name="Gilmore M."/>
            <person name="Sanders J."/>
            <person name="Shea T."/>
            <person name="Howe W."/>
            <person name="Livny J."/>
            <person name="Cuomo C."/>
            <person name="Neafsey D."/>
            <person name="Birren B."/>
        </authorList>
    </citation>
    <scope>NUCLEOTIDE SEQUENCE [LARGE SCALE GENOMIC DNA]</scope>
    <source>
        <strain evidence="2 3">JM9A</strain>
    </source>
</reference>
<proteinExistence type="predicted"/>
<dbReference type="RefSeq" id="WP_161869726.1">
    <property type="nucleotide sequence ID" value="NZ_MAEI02000001.1"/>
</dbReference>
<reference evidence="3" key="1">
    <citation type="submission" date="2016-06" db="EMBL/GenBank/DDBJ databases">
        <title>Four novel species of enterococci isolated from chicken manure.</title>
        <authorList>
            <person name="Van Tyne D."/>
        </authorList>
    </citation>
    <scope>NUCLEOTIDE SEQUENCE [LARGE SCALE GENOMIC DNA]</scope>
    <source>
        <strain evidence="3">JM9A</strain>
    </source>
</reference>
<evidence type="ECO:0000256" key="1">
    <source>
        <dbReference type="SAM" id="Phobius"/>
    </source>
</evidence>
<keyword evidence="3" id="KW-1185">Reference proteome</keyword>
<evidence type="ECO:0008006" key="4">
    <source>
        <dbReference type="Google" id="ProtNLM"/>
    </source>
</evidence>
<feature type="transmembrane region" description="Helical" evidence="1">
    <location>
        <begin position="125"/>
        <end position="143"/>
    </location>
</feature>
<organism evidence="2 3">
    <name type="scientific">Enterococcus diestrammenae</name>
    <dbReference type="NCBI Taxonomy" id="1155073"/>
    <lineage>
        <taxon>Bacteria</taxon>
        <taxon>Bacillati</taxon>
        <taxon>Bacillota</taxon>
        <taxon>Bacilli</taxon>
        <taxon>Lactobacillales</taxon>
        <taxon>Enterococcaceae</taxon>
        <taxon>Enterococcus</taxon>
    </lineage>
</organism>
<evidence type="ECO:0000313" key="3">
    <source>
        <dbReference type="Proteomes" id="UP001429357"/>
    </source>
</evidence>
<keyword evidence="1" id="KW-0472">Membrane</keyword>
<accession>A0ABV0F2E1</accession>
<feature type="transmembrane region" description="Helical" evidence="1">
    <location>
        <begin position="149"/>
        <end position="167"/>
    </location>
</feature>
<name>A0ABV0F2E1_9ENTE</name>
<gene>
    <name evidence="2" type="ORF">BAU18_000367</name>
</gene>
<dbReference type="EMBL" id="MAEI02000001">
    <property type="protein sequence ID" value="MEO1780816.1"/>
    <property type="molecule type" value="Genomic_DNA"/>
</dbReference>
<keyword evidence="1" id="KW-0812">Transmembrane</keyword>
<protein>
    <recommendedName>
        <fullName evidence="4">Peptidase M50 domain-containing protein</fullName>
    </recommendedName>
</protein>
<keyword evidence="1" id="KW-1133">Transmembrane helix</keyword>
<comment type="caution">
    <text evidence="2">The sequence shown here is derived from an EMBL/GenBank/DDBJ whole genome shotgun (WGS) entry which is preliminary data.</text>
</comment>
<dbReference type="Proteomes" id="UP001429357">
    <property type="component" value="Unassembled WGS sequence"/>
</dbReference>
<feature type="transmembrane region" description="Helical" evidence="1">
    <location>
        <begin position="43"/>
        <end position="71"/>
    </location>
</feature>
<evidence type="ECO:0000313" key="2">
    <source>
        <dbReference type="EMBL" id="MEO1780816.1"/>
    </source>
</evidence>